<dbReference type="InterPro" id="IPR043131">
    <property type="entry name" value="BCAT-like_N"/>
</dbReference>
<dbReference type="Pfam" id="PF00425">
    <property type="entry name" value="Chorismate_bind"/>
    <property type="match status" value="1"/>
</dbReference>
<dbReference type="PANTHER" id="PTHR11236:SF50">
    <property type="entry name" value="AMINODEOXYCHORISMATE SYNTHASE COMPONENT 1"/>
    <property type="match status" value="1"/>
</dbReference>
<dbReference type="EC" id="2.6.1.85" evidence="1"/>
<dbReference type="Gene3D" id="3.60.120.10">
    <property type="entry name" value="Anthranilate synthase"/>
    <property type="match status" value="1"/>
</dbReference>
<dbReference type="InterPro" id="IPR043132">
    <property type="entry name" value="BCAT-like_C"/>
</dbReference>
<dbReference type="Gene3D" id="3.20.10.10">
    <property type="entry name" value="D-amino Acid Aminotransferase, subunit A, domain 2"/>
    <property type="match status" value="1"/>
</dbReference>
<gene>
    <name evidence="6" type="ORF">EPICR_30321</name>
</gene>
<feature type="region of interest" description="Disordered" evidence="3">
    <location>
        <begin position="287"/>
        <end position="316"/>
    </location>
</feature>
<dbReference type="PRINTS" id="PR00095">
    <property type="entry name" value="ANTSNTHASEI"/>
</dbReference>
<evidence type="ECO:0000256" key="1">
    <source>
        <dbReference type="ARBA" id="ARBA00013139"/>
    </source>
</evidence>
<dbReference type="Gene3D" id="3.30.470.10">
    <property type="match status" value="1"/>
</dbReference>
<dbReference type="EMBL" id="CAACVI010000023">
    <property type="protein sequence ID" value="VEN74384.1"/>
    <property type="molecule type" value="Genomic_DNA"/>
</dbReference>
<dbReference type="GO" id="GO:0009396">
    <property type="term" value="P:folic acid-containing compound biosynthetic process"/>
    <property type="evidence" value="ECO:0007669"/>
    <property type="project" value="InterPro"/>
</dbReference>
<proteinExistence type="predicted"/>
<dbReference type="SUPFAM" id="SSF56752">
    <property type="entry name" value="D-aminoacid aminotransferase-like PLP-dependent enzymes"/>
    <property type="match status" value="1"/>
</dbReference>
<sequence length="748" mass="82342">MAPPDETCHIPAPVTGVHTEILARDEPFMDMAARFASEPGTVALVSGGNGDCAAHHILGVRPFLTFSGRGRRMSVQTQFQNQDRIQTFDADPFETLRSLVSGLKIHSPGPGPIQCGLMGYLAYDLKDALEELPATSVDDLGLPHILFFAPSLIVTHDIAQNISRVHAPVLDLPGLDDPHDRVRRFKDILSKPARRDPGFSGSGEFSSNFEKPDYLQAIRDIREYIAAGHVYQINMSQRFQMGFTGDGFSLFRALFRMNPAPFFAYVNAGDHQAVSTSPERFIKQEGRALETRPIKGTRPRGKTPDEDEALKGELEKSPKDDAELSMIVDLLRNDMGKVCEAGSVRVAAHKRLEPYDNVWHLVSVIEGTLDASFDSVDVLKAVFPGGSITGCPKIRAMEIIDELEPCRRHLYTGSIGYISSHETMDFSIAIRTATLINDRIVFSVGGGVVYDSDPQSEYEETLHKGKTLMEAFPKKNGDTSPVPWVWMNGVLKPAARAALSVFDPGLLFGHGFFETIKVEKAEPENLNAHIARFNRAWAEFFPGEAPPDISWDIIIDRVIEKNGLKNRTAAVKILATKGRREFAPHNHGLVVSARPYVHRLEEIGKKGLDLLTYPHPRLTPLAAHKTLNHLYYIRAGQWAREKGGDEALILNPDGTVSETHSGNILLVKGNKIIRPQSPFALPGTMQRAVADDFSKKGFEIETSPVRPEALFEADGVWVTNSLMGAVDALGLDGRGFGSTGLFSEAAIR</sequence>
<dbReference type="PANTHER" id="PTHR11236">
    <property type="entry name" value="AMINOBENZOATE/ANTHRANILATE SYNTHASE"/>
    <property type="match status" value="1"/>
</dbReference>
<dbReference type="AlphaFoldDB" id="A0A484HIX8"/>
<dbReference type="InterPro" id="IPR006805">
    <property type="entry name" value="Anth_synth_I_N"/>
</dbReference>
<protein>
    <recommendedName>
        <fullName evidence="1">aminodeoxychorismate synthase</fullName>
        <ecNumber evidence="1">2.6.1.85</ecNumber>
    </recommendedName>
</protein>
<dbReference type="Pfam" id="PF01063">
    <property type="entry name" value="Aminotran_4"/>
    <property type="match status" value="1"/>
</dbReference>
<reference evidence="6" key="1">
    <citation type="submission" date="2019-01" db="EMBL/GenBank/DDBJ databases">
        <authorList>
            <consortium name="Genoscope - CEA"/>
            <person name="William W."/>
        </authorList>
    </citation>
    <scope>NUCLEOTIDE SEQUENCE</scope>
    <source>
        <strain evidence="6">CR-1</strain>
    </source>
</reference>
<dbReference type="NCBIfam" id="TIGR00553">
    <property type="entry name" value="pabB"/>
    <property type="match status" value="1"/>
</dbReference>
<feature type="domain" description="Anthranilate synthase component I N-terminal" evidence="5">
    <location>
        <begin position="29"/>
        <end position="159"/>
    </location>
</feature>
<evidence type="ECO:0000259" key="5">
    <source>
        <dbReference type="Pfam" id="PF04715"/>
    </source>
</evidence>
<dbReference type="InterPro" id="IPR015890">
    <property type="entry name" value="Chorismate_C"/>
</dbReference>
<name>A0A484HIX8_9BACT</name>
<evidence type="ECO:0000313" key="6">
    <source>
        <dbReference type="EMBL" id="VEN74384.1"/>
    </source>
</evidence>
<evidence type="ECO:0000256" key="3">
    <source>
        <dbReference type="SAM" id="MobiDB-lite"/>
    </source>
</evidence>
<evidence type="ECO:0000256" key="2">
    <source>
        <dbReference type="ARBA" id="ARBA00022679"/>
    </source>
</evidence>
<accession>A0A484HIX8</accession>
<dbReference type="SUPFAM" id="SSF56322">
    <property type="entry name" value="ADC synthase"/>
    <property type="match status" value="1"/>
</dbReference>
<dbReference type="GO" id="GO:0000162">
    <property type="term" value="P:L-tryptophan biosynthetic process"/>
    <property type="evidence" value="ECO:0007669"/>
    <property type="project" value="TreeGrafter"/>
</dbReference>
<organism evidence="6">
    <name type="scientific">uncultured Desulfobacteraceae bacterium</name>
    <dbReference type="NCBI Taxonomy" id="218296"/>
    <lineage>
        <taxon>Bacteria</taxon>
        <taxon>Pseudomonadati</taxon>
        <taxon>Thermodesulfobacteriota</taxon>
        <taxon>Desulfobacteria</taxon>
        <taxon>Desulfobacterales</taxon>
        <taxon>Desulfobacteraceae</taxon>
        <taxon>environmental samples</taxon>
    </lineage>
</organism>
<dbReference type="Pfam" id="PF04715">
    <property type="entry name" value="Anth_synt_I_N"/>
    <property type="match status" value="1"/>
</dbReference>
<dbReference type="InterPro" id="IPR005801">
    <property type="entry name" value="ADC_synthase"/>
</dbReference>
<keyword evidence="2" id="KW-0808">Transferase</keyword>
<dbReference type="InterPro" id="IPR036038">
    <property type="entry name" value="Aminotransferase-like"/>
</dbReference>
<dbReference type="InterPro" id="IPR001544">
    <property type="entry name" value="Aminotrans_IV"/>
</dbReference>
<dbReference type="InterPro" id="IPR019999">
    <property type="entry name" value="Anth_synth_I-like"/>
</dbReference>
<feature type="domain" description="Chorismate-utilising enzyme C-terminal" evidence="4">
    <location>
        <begin position="211"/>
        <end position="464"/>
    </location>
</feature>
<dbReference type="InterPro" id="IPR005802">
    <property type="entry name" value="ADC_synth_comp_1"/>
</dbReference>
<evidence type="ECO:0000259" key="4">
    <source>
        <dbReference type="Pfam" id="PF00425"/>
    </source>
</evidence>
<dbReference type="GO" id="GO:0046820">
    <property type="term" value="F:4-amino-4-deoxychorismate synthase activity"/>
    <property type="evidence" value="ECO:0007669"/>
    <property type="project" value="UniProtKB-EC"/>
</dbReference>